<evidence type="ECO:0000256" key="1">
    <source>
        <dbReference type="SAM" id="MobiDB-lite"/>
    </source>
</evidence>
<feature type="region of interest" description="Disordered" evidence="1">
    <location>
        <begin position="1028"/>
        <end position="1062"/>
    </location>
</feature>
<feature type="region of interest" description="Disordered" evidence="1">
    <location>
        <begin position="516"/>
        <end position="535"/>
    </location>
</feature>
<feature type="region of interest" description="Disordered" evidence="1">
    <location>
        <begin position="297"/>
        <end position="327"/>
    </location>
</feature>
<name>A0AAV5QKB7_9ASCO</name>
<evidence type="ECO:0000313" key="3">
    <source>
        <dbReference type="EMBL" id="GMM35106.1"/>
    </source>
</evidence>
<feature type="compositionally biased region" description="Low complexity" evidence="1">
    <location>
        <begin position="298"/>
        <end position="307"/>
    </location>
</feature>
<dbReference type="AlphaFoldDB" id="A0AAV5QKB7"/>
<feature type="region of interest" description="Disordered" evidence="1">
    <location>
        <begin position="957"/>
        <end position="985"/>
    </location>
</feature>
<sequence>MPVISRPQAPSNSSSIAQAICHFINNAHTNIGIKLESPNGEFINNILSQLSQTSLLEKSQYVLSTQKRELTVEEGGPDTKNVKYVIAAVVVPFGLIFLAIFICVMRCRSQGKKARMAIEAAEKEKNNENNIFGIIRDDFASNLKISHTLKRSGDGENGGIGTNIEIKLVPKNDEANGYFSSKKNKILDDIAKSDSANLFEELRNNNYFNNYLDITQRKSTRVSVLSNEITNSQIIQPGSSMKKRMSEEMIIVNEMEEIDLSDSNLNGSRELYGPASKNLKKRAPQYSVIMKSEDLKSGRSSSILSSSNDEFYTPNEGSPNSNNDTVSKIQVKEAKVDDAGKMGKATEANLPSQNVTQINTKNTLLHRKLIDAQKECIYEFDEEEDEGINGNEEQDIVTNEIPSIPKLYKRPITASIYSNDTMTSNDTNQNSVITNVTKSTLATTMVSSPVMRSGSTGNYLQRIIESDSLKNKDSQAHIILEEDDDDTDKSSHDNNNPQKNFKYISPPSKPVLIKENVTEDLSRPEQTSVDEELLQKKRSSDLIDSEEANGVDFPQPNAAALQAEEEKRDSYLVRLSRSNFGSPNSKGENGAGAIYYDKYLEESDSDDSDYEVDRNDLVRLSVNLDTGSGSDSSFAGFGSSRSRYARSPGLEDLKELEEPIGSPKPNYQLNSISSVLNKSSEDLDDSIGSEKKPARKFLEEGKRDSTVTDADETNKVIDDQLTDTIKDINSFLKENGVYTSPVIIDTGNVVLGGLVISSDATTGITNINGKNFSTEDLNKHLSNDSSVNILLRNAVSNNCSPAICNSSIISPQIDSKLNSPAFGINNSASSSNYDLARRSLQSNKQLSPIAGSILNSPSLNHPRLHSPTMIGTAMSNKTSANITDVLAKTTHSPQFMKNSQSTRTPTQFEIINSPNIPKRSSKRSATTIYTLQFQNEEQPGIAGINAPVLTMGDNNYIAPLSPNHSPDPEFNSSSSNSSKSQARSSKALGINLKLRQKLSSPSIGINHIDETRTPEQIIRDKFYDSEESYSHTFDDDENHQNKYSKNQSRRSSGFVNPYTNMV</sequence>
<feature type="region of interest" description="Disordered" evidence="1">
    <location>
        <begin position="481"/>
        <end position="509"/>
    </location>
</feature>
<gene>
    <name evidence="3" type="ORF">DASC09_024310</name>
</gene>
<keyword evidence="2" id="KW-1133">Transmembrane helix</keyword>
<reference evidence="3 4" key="1">
    <citation type="journal article" date="2023" name="Elife">
        <title>Identification of key yeast species and microbe-microbe interactions impacting larval growth of Drosophila in the wild.</title>
        <authorList>
            <person name="Mure A."/>
            <person name="Sugiura Y."/>
            <person name="Maeda R."/>
            <person name="Honda K."/>
            <person name="Sakurai N."/>
            <person name="Takahashi Y."/>
            <person name="Watada M."/>
            <person name="Katoh T."/>
            <person name="Gotoh A."/>
            <person name="Gotoh Y."/>
            <person name="Taniguchi I."/>
            <person name="Nakamura K."/>
            <person name="Hayashi T."/>
            <person name="Katayama T."/>
            <person name="Uemura T."/>
            <person name="Hattori Y."/>
        </authorList>
    </citation>
    <scope>NUCLEOTIDE SEQUENCE [LARGE SCALE GENOMIC DNA]</scope>
    <source>
        <strain evidence="3 4">SC-9</strain>
    </source>
</reference>
<accession>A0AAV5QKB7</accession>
<evidence type="ECO:0000256" key="2">
    <source>
        <dbReference type="SAM" id="Phobius"/>
    </source>
</evidence>
<dbReference type="EMBL" id="BTFZ01000004">
    <property type="protein sequence ID" value="GMM35106.1"/>
    <property type="molecule type" value="Genomic_DNA"/>
</dbReference>
<dbReference type="Proteomes" id="UP001360560">
    <property type="component" value="Unassembled WGS sequence"/>
</dbReference>
<comment type="caution">
    <text evidence="3">The sequence shown here is derived from an EMBL/GenBank/DDBJ whole genome shotgun (WGS) entry which is preliminary data.</text>
</comment>
<keyword evidence="4" id="KW-1185">Reference proteome</keyword>
<feature type="transmembrane region" description="Helical" evidence="2">
    <location>
        <begin position="84"/>
        <end position="105"/>
    </location>
</feature>
<evidence type="ECO:0000313" key="4">
    <source>
        <dbReference type="Proteomes" id="UP001360560"/>
    </source>
</evidence>
<organism evidence="3 4">
    <name type="scientific">Saccharomycopsis crataegensis</name>
    <dbReference type="NCBI Taxonomy" id="43959"/>
    <lineage>
        <taxon>Eukaryota</taxon>
        <taxon>Fungi</taxon>
        <taxon>Dikarya</taxon>
        <taxon>Ascomycota</taxon>
        <taxon>Saccharomycotina</taxon>
        <taxon>Saccharomycetes</taxon>
        <taxon>Saccharomycopsidaceae</taxon>
        <taxon>Saccharomycopsis</taxon>
    </lineage>
</organism>
<keyword evidence="2" id="KW-0472">Membrane</keyword>
<dbReference type="GeneID" id="90073085"/>
<dbReference type="RefSeq" id="XP_064852106.1">
    <property type="nucleotide sequence ID" value="XM_064996034.1"/>
</dbReference>
<keyword evidence="2" id="KW-0812">Transmembrane</keyword>
<protein>
    <submittedName>
        <fullName evidence="3">Uncharacterized protein</fullName>
    </submittedName>
</protein>
<feature type="compositionally biased region" description="Polar residues" evidence="1">
    <location>
        <begin position="1041"/>
        <end position="1062"/>
    </location>
</feature>
<proteinExistence type="predicted"/>
<feature type="compositionally biased region" description="Low complexity" evidence="1">
    <location>
        <begin position="971"/>
        <end position="985"/>
    </location>
</feature>
<feature type="compositionally biased region" description="Polar residues" evidence="1">
    <location>
        <begin position="315"/>
        <end position="327"/>
    </location>
</feature>